<dbReference type="NCBIfam" id="TIGR02937">
    <property type="entry name" value="sigma70-ECF"/>
    <property type="match status" value="1"/>
</dbReference>
<dbReference type="InterPro" id="IPR024760">
    <property type="entry name" value="HTH_dom_conjug_TS-like"/>
</dbReference>
<dbReference type="InterPro" id="IPR013325">
    <property type="entry name" value="RNA_pol_sigma_r2"/>
</dbReference>
<dbReference type="SUPFAM" id="SSF88946">
    <property type="entry name" value="Sigma2 domain of RNA polymerase sigma factors"/>
    <property type="match status" value="1"/>
</dbReference>
<dbReference type="InterPro" id="IPR036388">
    <property type="entry name" value="WH-like_DNA-bd_sf"/>
</dbReference>
<evidence type="ECO:0000259" key="5">
    <source>
        <dbReference type="Pfam" id="PF12645"/>
    </source>
</evidence>
<dbReference type="Pfam" id="PF12645">
    <property type="entry name" value="HTH_16"/>
    <property type="match status" value="1"/>
</dbReference>
<sequence length="218" mass="25425">MMYDFKSAPAMEKRHEITDSTGYDLSKISRLEDLLKKAKNGDKIAVEEICKSFNGMIINLSRSIYINGYTMEDMIQEGRVSLIKAIGSYDINSKYPFTAYAKSAVKKNFHWKIRNNTRKPSCCSLYSCNSQGNELLDMIPSTEDIEEDFIKRQYNIKLWEAIEKLPEEKRDIIIWYHILEKDLKEYAAKKGIAYRTAVYKKKKALDILKEYLILEVES</sequence>
<dbReference type="PANTHER" id="PTHR30385">
    <property type="entry name" value="SIGMA FACTOR F FLAGELLAR"/>
    <property type="match status" value="1"/>
</dbReference>
<accession>A0ABW8SGK1</accession>
<organism evidence="6 7">
    <name type="scientific">Candidatus Clostridium eludens</name>
    <dbReference type="NCBI Taxonomy" id="3381663"/>
    <lineage>
        <taxon>Bacteria</taxon>
        <taxon>Bacillati</taxon>
        <taxon>Bacillota</taxon>
        <taxon>Clostridia</taxon>
        <taxon>Eubacteriales</taxon>
        <taxon>Clostridiaceae</taxon>
        <taxon>Clostridium</taxon>
    </lineage>
</organism>
<proteinExistence type="predicted"/>
<evidence type="ECO:0000256" key="1">
    <source>
        <dbReference type="ARBA" id="ARBA00023015"/>
    </source>
</evidence>
<dbReference type="Gene3D" id="1.20.120.1810">
    <property type="match status" value="1"/>
</dbReference>
<dbReference type="InterPro" id="IPR014284">
    <property type="entry name" value="RNA_pol_sigma-70_dom"/>
</dbReference>
<dbReference type="EMBL" id="JBJHZX010000002">
    <property type="protein sequence ID" value="MFL0194289.1"/>
    <property type="molecule type" value="Genomic_DNA"/>
</dbReference>
<dbReference type="Proteomes" id="UP001623660">
    <property type="component" value="Unassembled WGS sequence"/>
</dbReference>
<keyword evidence="1" id="KW-0805">Transcription regulation</keyword>
<dbReference type="InterPro" id="IPR013324">
    <property type="entry name" value="RNA_pol_sigma_r3/r4-like"/>
</dbReference>
<keyword evidence="7" id="KW-1185">Reference proteome</keyword>
<evidence type="ECO:0000256" key="2">
    <source>
        <dbReference type="ARBA" id="ARBA00023082"/>
    </source>
</evidence>
<dbReference type="RefSeq" id="WP_406790411.1">
    <property type="nucleotide sequence ID" value="NZ_JBJHZX010000002.1"/>
</dbReference>
<reference evidence="6 7" key="1">
    <citation type="submission" date="2024-11" db="EMBL/GenBank/DDBJ databases">
        <authorList>
            <person name="Heng Y.C."/>
            <person name="Lim A.C.H."/>
            <person name="Lee J.K.Y."/>
            <person name="Kittelmann S."/>
        </authorList>
    </citation>
    <scope>NUCLEOTIDE SEQUENCE [LARGE SCALE GENOMIC DNA]</scope>
    <source>
        <strain evidence="6 7">WILCCON 0269</strain>
    </source>
</reference>
<protein>
    <submittedName>
        <fullName evidence="6">Sigma-70 family RNA polymerase sigma factor</fullName>
    </submittedName>
</protein>
<evidence type="ECO:0000313" key="7">
    <source>
        <dbReference type="Proteomes" id="UP001623660"/>
    </source>
</evidence>
<name>A0ABW8SGK1_9CLOT</name>
<dbReference type="SUPFAM" id="SSF88659">
    <property type="entry name" value="Sigma3 and sigma4 domains of RNA polymerase sigma factors"/>
    <property type="match status" value="1"/>
</dbReference>
<feature type="domain" description="Helix-turn-helix conjugative transposon-like" evidence="5">
    <location>
        <begin position="33"/>
        <end position="90"/>
    </location>
</feature>
<comment type="caution">
    <text evidence="6">The sequence shown here is derived from an EMBL/GenBank/DDBJ whole genome shotgun (WGS) entry which is preliminary data.</text>
</comment>
<keyword evidence="3" id="KW-0238">DNA-binding</keyword>
<dbReference type="Gene3D" id="1.10.10.10">
    <property type="entry name" value="Winged helix-like DNA-binding domain superfamily/Winged helix DNA-binding domain"/>
    <property type="match status" value="1"/>
</dbReference>
<evidence type="ECO:0000256" key="4">
    <source>
        <dbReference type="ARBA" id="ARBA00023163"/>
    </source>
</evidence>
<evidence type="ECO:0000256" key="3">
    <source>
        <dbReference type="ARBA" id="ARBA00023125"/>
    </source>
</evidence>
<keyword evidence="2" id="KW-0731">Sigma factor</keyword>
<evidence type="ECO:0000313" key="6">
    <source>
        <dbReference type="EMBL" id="MFL0194289.1"/>
    </source>
</evidence>
<gene>
    <name evidence="6" type="ORF">ACJDU8_01665</name>
</gene>
<keyword evidence="4" id="KW-0804">Transcription</keyword>